<sequence length="370" mass="37481">MARRGVAGAALLVLLAGCTAGPGSIALVPSSTPTVTDAAPAATDGVRLDCSVVVPAAGVAGVLGVPVEDLILGDPVQQTDGFAPSTALVGIAMASAALEASGQQSCRYVVPAGDDPGPSVVVTVLPDSGTYFTLTEPDSNDGHPMAPVELGDAAYYACRGGEWHGCRAQVLVGTTWLSITVAMQEPADDAFLAYAATMVDQVRHVTLPDPLVPPRAECPTLLSPHDLTAAGRLVGASGGDVTPVGSGNFRFQVPAYRAGLVDCSWASDQSAPWDVVRLTVLPAAGDAWRSMAFGALNSPIALQAVDLAREAGAAWPKAGVQAYSGCAESDCQVTLLAGGVWLTVTTTGPADLADATALAVRAYARYADAV</sequence>
<name>A0A4R9BQK6_9MICO</name>
<dbReference type="Proteomes" id="UP000298468">
    <property type="component" value="Unassembled WGS sequence"/>
</dbReference>
<comment type="caution">
    <text evidence="2">The sequence shown here is derived from an EMBL/GenBank/DDBJ whole genome shotgun (WGS) entry which is preliminary data.</text>
</comment>
<dbReference type="EMBL" id="SOHM01000030">
    <property type="protein sequence ID" value="TFD87965.1"/>
    <property type="molecule type" value="Genomic_DNA"/>
</dbReference>
<protein>
    <recommendedName>
        <fullName evidence="4">DUF3558 domain-containing protein</fullName>
    </recommendedName>
</protein>
<reference evidence="2 3" key="1">
    <citation type="submission" date="2019-03" db="EMBL/GenBank/DDBJ databases">
        <title>Genomics of glacier-inhabiting Cryobacterium strains.</title>
        <authorList>
            <person name="Liu Q."/>
            <person name="Xin Y.-H."/>
        </authorList>
    </citation>
    <scope>NUCLEOTIDE SEQUENCE [LARGE SCALE GENOMIC DNA]</scope>
    <source>
        <strain evidence="2 3">Sr59</strain>
    </source>
</reference>
<evidence type="ECO:0000256" key="1">
    <source>
        <dbReference type="SAM" id="SignalP"/>
    </source>
</evidence>
<dbReference type="OrthoDB" id="5108076at2"/>
<proteinExistence type="predicted"/>
<evidence type="ECO:0008006" key="4">
    <source>
        <dbReference type="Google" id="ProtNLM"/>
    </source>
</evidence>
<evidence type="ECO:0000313" key="2">
    <source>
        <dbReference type="EMBL" id="TFD87965.1"/>
    </source>
</evidence>
<gene>
    <name evidence="2" type="ORF">E3T61_12605</name>
</gene>
<feature type="signal peptide" evidence="1">
    <location>
        <begin position="1"/>
        <end position="20"/>
    </location>
</feature>
<dbReference type="RefSeq" id="WP_134641214.1">
    <property type="nucleotide sequence ID" value="NZ_SOHM01000030.1"/>
</dbReference>
<keyword evidence="1" id="KW-0732">Signal</keyword>
<accession>A0A4R9BQK6</accession>
<organism evidence="2 3">
    <name type="scientific">Cryobacterium lactosi</name>
    <dbReference type="NCBI Taxonomy" id="1259202"/>
    <lineage>
        <taxon>Bacteria</taxon>
        <taxon>Bacillati</taxon>
        <taxon>Actinomycetota</taxon>
        <taxon>Actinomycetes</taxon>
        <taxon>Micrococcales</taxon>
        <taxon>Microbacteriaceae</taxon>
        <taxon>Cryobacterium</taxon>
    </lineage>
</organism>
<evidence type="ECO:0000313" key="3">
    <source>
        <dbReference type="Proteomes" id="UP000298468"/>
    </source>
</evidence>
<dbReference type="PROSITE" id="PS51257">
    <property type="entry name" value="PROKAR_LIPOPROTEIN"/>
    <property type="match status" value="1"/>
</dbReference>
<dbReference type="AlphaFoldDB" id="A0A4R9BQK6"/>
<keyword evidence="3" id="KW-1185">Reference proteome</keyword>
<feature type="chain" id="PRO_5039072113" description="DUF3558 domain-containing protein" evidence="1">
    <location>
        <begin position="21"/>
        <end position="370"/>
    </location>
</feature>